<gene>
    <name evidence="1" type="ORF">TTEB3V08_LOCUS11410</name>
</gene>
<dbReference type="EMBL" id="OE008288">
    <property type="protein sequence ID" value="CAD7463528.1"/>
    <property type="molecule type" value="Genomic_DNA"/>
</dbReference>
<accession>A0A7R9P0T4</accession>
<dbReference type="AlphaFoldDB" id="A0A7R9P0T4"/>
<name>A0A7R9P0T4_9NEOP</name>
<sequence length="68" mass="7905">MNTAVLKSPQGIPALVFYLQEKQPWAYILLNSLAEDLAMTNWPTRYIVGPSFTAFRFKTFRWYGGFKL</sequence>
<protein>
    <submittedName>
        <fullName evidence="1">Uncharacterized protein</fullName>
    </submittedName>
</protein>
<proteinExistence type="predicted"/>
<evidence type="ECO:0000313" key="1">
    <source>
        <dbReference type="EMBL" id="CAD7463528.1"/>
    </source>
</evidence>
<reference evidence="1" key="1">
    <citation type="submission" date="2020-11" db="EMBL/GenBank/DDBJ databases">
        <authorList>
            <person name="Tran Van P."/>
        </authorList>
    </citation>
    <scope>NUCLEOTIDE SEQUENCE</scope>
</reference>
<organism evidence="1">
    <name type="scientific">Timema tahoe</name>
    <dbReference type="NCBI Taxonomy" id="61484"/>
    <lineage>
        <taxon>Eukaryota</taxon>
        <taxon>Metazoa</taxon>
        <taxon>Ecdysozoa</taxon>
        <taxon>Arthropoda</taxon>
        <taxon>Hexapoda</taxon>
        <taxon>Insecta</taxon>
        <taxon>Pterygota</taxon>
        <taxon>Neoptera</taxon>
        <taxon>Polyneoptera</taxon>
        <taxon>Phasmatodea</taxon>
        <taxon>Timematodea</taxon>
        <taxon>Timematoidea</taxon>
        <taxon>Timematidae</taxon>
        <taxon>Timema</taxon>
    </lineage>
</organism>